<keyword evidence="2" id="KW-1185">Reference proteome</keyword>
<accession>A0AAD6D9F8</accession>
<dbReference type="Proteomes" id="UP001216150">
    <property type="component" value="Unassembled WGS sequence"/>
</dbReference>
<gene>
    <name evidence="1" type="ORF">N7450_011146</name>
</gene>
<proteinExistence type="predicted"/>
<evidence type="ECO:0000313" key="1">
    <source>
        <dbReference type="EMBL" id="KAJ5568660.1"/>
    </source>
</evidence>
<dbReference type="EMBL" id="JAQJAC010000010">
    <property type="protein sequence ID" value="KAJ5568660.1"/>
    <property type="molecule type" value="Genomic_DNA"/>
</dbReference>
<evidence type="ECO:0000313" key="2">
    <source>
        <dbReference type="Proteomes" id="UP001216150"/>
    </source>
</evidence>
<reference evidence="1 2" key="1">
    <citation type="journal article" date="2023" name="IMA Fungus">
        <title>Comparative genomic study of the Penicillium genus elucidates a diverse pangenome and 15 lateral gene transfer events.</title>
        <authorList>
            <person name="Petersen C."/>
            <person name="Sorensen T."/>
            <person name="Nielsen M.R."/>
            <person name="Sondergaard T.E."/>
            <person name="Sorensen J.L."/>
            <person name="Fitzpatrick D.A."/>
            <person name="Frisvad J.C."/>
            <person name="Nielsen K.L."/>
        </authorList>
    </citation>
    <scope>NUCLEOTIDE SEQUENCE [LARGE SCALE GENOMIC DNA]</scope>
    <source>
        <strain evidence="1 2">IBT 29057</strain>
    </source>
</reference>
<organism evidence="1 2">
    <name type="scientific">Penicillium hetheringtonii</name>
    <dbReference type="NCBI Taxonomy" id="911720"/>
    <lineage>
        <taxon>Eukaryota</taxon>
        <taxon>Fungi</taxon>
        <taxon>Dikarya</taxon>
        <taxon>Ascomycota</taxon>
        <taxon>Pezizomycotina</taxon>
        <taxon>Eurotiomycetes</taxon>
        <taxon>Eurotiomycetidae</taxon>
        <taxon>Eurotiales</taxon>
        <taxon>Aspergillaceae</taxon>
        <taxon>Penicillium</taxon>
    </lineage>
</organism>
<name>A0AAD6D9F8_9EURO</name>
<dbReference type="AlphaFoldDB" id="A0AAD6D9F8"/>
<protein>
    <submittedName>
        <fullName evidence="1">Uncharacterized protein</fullName>
    </submittedName>
</protein>
<comment type="caution">
    <text evidence="1">The sequence shown here is derived from an EMBL/GenBank/DDBJ whole genome shotgun (WGS) entry which is preliminary data.</text>
</comment>
<sequence length="80" mass="8963">MFTPLMCQGFLIVRCAYLNTDILKDEGAYFEQTDLKIQDKVTLEVLKMEPNNFGNPFKIVVVGDAGVGKVARYTAITMVK</sequence>